<evidence type="ECO:0000313" key="2">
    <source>
        <dbReference type="Proteomes" id="UP000822688"/>
    </source>
</evidence>
<dbReference type="Gene3D" id="3.40.50.150">
    <property type="entry name" value="Vaccinia Virus protein VP39"/>
    <property type="match status" value="1"/>
</dbReference>
<dbReference type="AlphaFoldDB" id="A0A8T0GJB7"/>
<dbReference type="PANTHER" id="PTHR33593">
    <property type="entry name" value="DUF1442 FAMILY PROTEIN"/>
    <property type="match status" value="1"/>
</dbReference>
<name>A0A8T0GJB7_CERPU</name>
<dbReference type="Pfam" id="PF07279">
    <property type="entry name" value="DUF1442"/>
    <property type="match status" value="1"/>
</dbReference>
<organism evidence="1 2">
    <name type="scientific">Ceratodon purpureus</name>
    <name type="common">Fire moss</name>
    <name type="synonym">Dicranum purpureum</name>
    <dbReference type="NCBI Taxonomy" id="3225"/>
    <lineage>
        <taxon>Eukaryota</taxon>
        <taxon>Viridiplantae</taxon>
        <taxon>Streptophyta</taxon>
        <taxon>Embryophyta</taxon>
        <taxon>Bryophyta</taxon>
        <taxon>Bryophytina</taxon>
        <taxon>Bryopsida</taxon>
        <taxon>Dicranidae</taxon>
        <taxon>Pseudoditrichales</taxon>
        <taxon>Ditrichaceae</taxon>
        <taxon>Ceratodon</taxon>
    </lineage>
</organism>
<dbReference type="OrthoDB" id="774871at2759"/>
<dbReference type="Proteomes" id="UP000822688">
    <property type="component" value="Chromosome 10"/>
</dbReference>
<dbReference type="EMBL" id="CM026431">
    <property type="protein sequence ID" value="KAG0559571.1"/>
    <property type="molecule type" value="Genomic_DNA"/>
</dbReference>
<accession>A0A8T0GJB7</accession>
<gene>
    <name evidence="1" type="ORF">KC19_10G114500</name>
</gene>
<keyword evidence="2" id="KW-1185">Reference proteome</keyword>
<dbReference type="InterPro" id="IPR009902">
    <property type="entry name" value="DUF1442"/>
</dbReference>
<dbReference type="InterPro" id="IPR029063">
    <property type="entry name" value="SAM-dependent_MTases_sf"/>
</dbReference>
<proteinExistence type="predicted"/>
<comment type="caution">
    <text evidence="1">The sequence shown here is derived from an EMBL/GenBank/DDBJ whole genome shotgun (WGS) entry which is preliminary data.</text>
</comment>
<dbReference type="SUPFAM" id="SSF53335">
    <property type="entry name" value="S-adenosyl-L-methionine-dependent methyltransferases"/>
    <property type="match status" value="1"/>
</dbReference>
<protein>
    <submittedName>
        <fullName evidence="1">Uncharacterized protein</fullName>
    </submittedName>
</protein>
<evidence type="ECO:0000313" key="1">
    <source>
        <dbReference type="EMBL" id="KAG0559571.1"/>
    </source>
</evidence>
<sequence length="219" mass="23684">MGWSPESAAQAYTETVKLCKVGIGRRHVAAGAEHHSTEFLAALAGGIEAKLLVQVTRAATPATIALAVAARKTGGRLICVLSESESLLNAMVAMDALGLSTVVEFIVGDAKDVLPQFSGVDFALIDCRREESVELFDLLRLNPSRAVVVAENLFQRSARALYEDKMTNRPGSKSVILPIGKGIEVAKLSREDFGTKEEGKRRTTKRVSWAMDIADMLQR</sequence>
<reference evidence="1" key="1">
    <citation type="submission" date="2020-06" db="EMBL/GenBank/DDBJ databases">
        <title>WGS assembly of Ceratodon purpureus strain R40.</title>
        <authorList>
            <person name="Carey S.B."/>
            <person name="Jenkins J."/>
            <person name="Shu S."/>
            <person name="Lovell J.T."/>
            <person name="Sreedasyam A."/>
            <person name="Maumus F."/>
            <person name="Tiley G.P."/>
            <person name="Fernandez-Pozo N."/>
            <person name="Barry K."/>
            <person name="Chen C."/>
            <person name="Wang M."/>
            <person name="Lipzen A."/>
            <person name="Daum C."/>
            <person name="Saski C.A."/>
            <person name="Payton A.C."/>
            <person name="Mcbreen J.C."/>
            <person name="Conrad R.E."/>
            <person name="Kollar L.M."/>
            <person name="Olsson S."/>
            <person name="Huttunen S."/>
            <person name="Landis J.B."/>
            <person name="Wickett N.J."/>
            <person name="Johnson M.G."/>
            <person name="Rensing S.A."/>
            <person name="Grimwood J."/>
            <person name="Schmutz J."/>
            <person name="Mcdaniel S.F."/>
        </authorList>
    </citation>
    <scope>NUCLEOTIDE SEQUENCE</scope>
    <source>
        <strain evidence="1">R40</strain>
    </source>
</reference>
<dbReference type="PANTHER" id="PTHR33593:SF1">
    <property type="entry name" value="DUF1442 FAMILY PROTEIN"/>
    <property type="match status" value="1"/>
</dbReference>